<evidence type="ECO:0000256" key="7">
    <source>
        <dbReference type="SAM" id="MobiDB-lite"/>
    </source>
</evidence>
<evidence type="ECO:0000259" key="9">
    <source>
        <dbReference type="Pfam" id="PF01435"/>
    </source>
</evidence>
<dbReference type="GO" id="GO:0016020">
    <property type="term" value="C:membrane"/>
    <property type="evidence" value="ECO:0007669"/>
    <property type="project" value="TreeGrafter"/>
</dbReference>
<evidence type="ECO:0000256" key="6">
    <source>
        <dbReference type="ARBA" id="ARBA00023049"/>
    </source>
</evidence>
<reference evidence="10 11" key="1">
    <citation type="submission" date="2018-08" db="EMBL/GenBank/DDBJ databases">
        <title>Fibrisoma montanum sp. nov., isolated from Danxia mountain soil.</title>
        <authorList>
            <person name="Huang Y."/>
        </authorList>
    </citation>
    <scope>NUCLEOTIDE SEQUENCE [LARGE SCALE GENOMIC DNA]</scope>
    <source>
        <strain evidence="10 11">HYT19</strain>
    </source>
</reference>
<dbReference type="InterPro" id="IPR001915">
    <property type="entry name" value="Peptidase_M48"/>
</dbReference>
<name>A0A418MF75_9BACT</name>
<sequence length="585" mass="65411">MRYLSCYLLAVLAVLGSLMTASAQTEVPILHSNKMGYVVDFKPPYAKIRVNIEDDYRDYYSFIDYPDSVLVFMDKADRRQYESKRQKFERDREKYEERKQKALSSNKPFKDQVPAPIDKAHYQQLKHLLKAGLEIEIAFYEYRYSKKFVMQDITILTDLKGSGSVSGTYEQLDGEIATVDGEAVRLKSGVKLVGEKGYKGRFFSSFKDMEKGMELKLRGQRQTDGILLVESGTVVPDEFTETDRKLLTTLRNTKKLSLDGTEVSFGNAKFNLLKDETINAYVSRVGRKLVPDHIKKLPKDHPAYVNFNFFVVIDTTFNACAYPDGSVFVHTQLLNEIDNEAQLAAVLGHEIAHVTYRHSRQEYEKSQGIAIGKAVFSTAMVAAYGMESADLANLVSAFGGAALSSSYSRGLENQADRIGLNYIYEAGYDPREAPKLWEKLFHRTPDVPTKTFGERMLSQAATIATLSEQGVNPTTQQVTALAAAALSNNAISSIYASHPSAGKRFKSLNALIIKNYQDADLDKLTKGETEYKSIQKRLRRLVKGLPATDDSEVAEQPGEGLKPAATKKPEARKLKPTGTPAKKKK</sequence>
<dbReference type="PANTHER" id="PTHR22726:SF1">
    <property type="entry name" value="METALLOENDOPEPTIDASE OMA1, MITOCHONDRIAL"/>
    <property type="match status" value="1"/>
</dbReference>
<keyword evidence="3" id="KW-0479">Metal-binding</keyword>
<dbReference type="GO" id="GO:0004222">
    <property type="term" value="F:metalloendopeptidase activity"/>
    <property type="evidence" value="ECO:0007669"/>
    <property type="project" value="InterPro"/>
</dbReference>
<dbReference type="InterPro" id="IPR051156">
    <property type="entry name" value="Mito/Outer_Membr_Metalloprot"/>
</dbReference>
<organism evidence="10 11">
    <name type="scientific">Fibrisoma montanum</name>
    <dbReference type="NCBI Taxonomy" id="2305895"/>
    <lineage>
        <taxon>Bacteria</taxon>
        <taxon>Pseudomonadati</taxon>
        <taxon>Bacteroidota</taxon>
        <taxon>Cytophagia</taxon>
        <taxon>Cytophagales</taxon>
        <taxon>Spirosomataceae</taxon>
        <taxon>Fibrisoma</taxon>
    </lineage>
</organism>
<keyword evidence="2" id="KW-0645">Protease</keyword>
<keyword evidence="6" id="KW-0482">Metalloprotease</keyword>
<evidence type="ECO:0000256" key="1">
    <source>
        <dbReference type="ARBA" id="ARBA00001947"/>
    </source>
</evidence>
<comment type="cofactor">
    <cofactor evidence="1">
        <name>Zn(2+)</name>
        <dbReference type="ChEBI" id="CHEBI:29105"/>
    </cofactor>
</comment>
<evidence type="ECO:0000256" key="3">
    <source>
        <dbReference type="ARBA" id="ARBA00022723"/>
    </source>
</evidence>
<accession>A0A418MF75</accession>
<keyword evidence="11" id="KW-1185">Reference proteome</keyword>
<gene>
    <name evidence="10" type="ORF">DYU11_09005</name>
</gene>
<evidence type="ECO:0000256" key="2">
    <source>
        <dbReference type="ARBA" id="ARBA00022670"/>
    </source>
</evidence>
<feature type="signal peptide" evidence="8">
    <location>
        <begin position="1"/>
        <end position="23"/>
    </location>
</feature>
<evidence type="ECO:0000313" key="11">
    <source>
        <dbReference type="Proteomes" id="UP000283523"/>
    </source>
</evidence>
<dbReference type="GO" id="GO:0046872">
    <property type="term" value="F:metal ion binding"/>
    <property type="evidence" value="ECO:0007669"/>
    <property type="project" value="UniProtKB-KW"/>
</dbReference>
<feature type="domain" description="Peptidase M48" evidence="9">
    <location>
        <begin position="280"/>
        <end position="510"/>
    </location>
</feature>
<dbReference type="OrthoDB" id="910748at2"/>
<keyword evidence="8" id="KW-0732">Signal</keyword>
<dbReference type="Proteomes" id="UP000283523">
    <property type="component" value="Unassembled WGS sequence"/>
</dbReference>
<dbReference type="RefSeq" id="WP_119667308.1">
    <property type="nucleotide sequence ID" value="NZ_QXED01000002.1"/>
</dbReference>
<proteinExistence type="predicted"/>
<keyword evidence="4" id="KW-0378">Hydrolase</keyword>
<evidence type="ECO:0000313" key="10">
    <source>
        <dbReference type="EMBL" id="RIV25426.1"/>
    </source>
</evidence>
<evidence type="ECO:0000256" key="5">
    <source>
        <dbReference type="ARBA" id="ARBA00022833"/>
    </source>
</evidence>
<dbReference type="GO" id="GO:0051603">
    <property type="term" value="P:proteolysis involved in protein catabolic process"/>
    <property type="evidence" value="ECO:0007669"/>
    <property type="project" value="TreeGrafter"/>
</dbReference>
<feature type="region of interest" description="Disordered" evidence="7">
    <location>
        <begin position="544"/>
        <end position="585"/>
    </location>
</feature>
<feature type="region of interest" description="Disordered" evidence="7">
    <location>
        <begin position="83"/>
        <end position="107"/>
    </location>
</feature>
<dbReference type="AlphaFoldDB" id="A0A418MF75"/>
<comment type="caution">
    <text evidence="10">The sequence shown here is derived from an EMBL/GenBank/DDBJ whole genome shotgun (WGS) entry which is preliminary data.</text>
</comment>
<dbReference type="CDD" id="cd07331">
    <property type="entry name" value="M48C_Oma1_like"/>
    <property type="match status" value="1"/>
</dbReference>
<protein>
    <submittedName>
        <fullName evidence="10">M48 family peptidase</fullName>
    </submittedName>
</protein>
<dbReference type="Gene3D" id="3.30.2010.10">
    <property type="entry name" value="Metalloproteases ('zincins'), catalytic domain"/>
    <property type="match status" value="1"/>
</dbReference>
<keyword evidence="5" id="KW-0862">Zinc</keyword>
<evidence type="ECO:0000256" key="8">
    <source>
        <dbReference type="SAM" id="SignalP"/>
    </source>
</evidence>
<dbReference type="PANTHER" id="PTHR22726">
    <property type="entry name" value="METALLOENDOPEPTIDASE OMA1"/>
    <property type="match status" value="1"/>
</dbReference>
<dbReference type="EMBL" id="QXED01000002">
    <property type="protein sequence ID" value="RIV25426.1"/>
    <property type="molecule type" value="Genomic_DNA"/>
</dbReference>
<evidence type="ECO:0000256" key="4">
    <source>
        <dbReference type="ARBA" id="ARBA00022801"/>
    </source>
</evidence>
<feature type="chain" id="PRO_5019349854" evidence="8">
    <location>
        <begin position="24"/>
        <end position="585"/>
    </location>
</feature>
<dbReference type="Pfam" id="PF01435">
    <property type="entry name" value="Peptidase_M48"/>
    <property type="match status" value="1"/>
</dbReference>
<feature type="compositionally biased region" description="Basic and acidic residues" evidence="7">
    <location>
        <begin position="83"/>
        <end position="100"/>
    </location>
</feature>